<protein>
    <recommendedName>
        <fullName evidence="3">Tetratricopeptide repeat protein</fullName>
    </recommendedName>
</protein>
<accession>A0A4V3DNC1</accession>
<dbReference type="InterPro" id="IPR047780">
    <property type="entry name" value="TssQ-like"/>
</dbReference>
<comment type="caution">
    <text evidence="1">The sequence shown here is derived from an EMBL/GenBank/DDBJ whole genome shotgun (WGS) entry which is preliminary data.</text>
</comment>
<dbReference type="EMBL" id="SNZH01000002">
    <property type="protein sequence ID" value="TDR47866.1"/>
    <property type="molecule type" value="Genomic_DNA"/>
</dbReference>
<sequence length="178" mass="19578">MDPPAILPVRRGPLPGLRDLPFHRTGANQFVSTTSTRKVRIAAKPLLVLLCSAFLGACVSNQPKQPPPPPPDPAEVARQQAEVRGKEILAKGIAEYEAGSYPQAEATFMSPDIWAASDTIKIAALKNLAFTYCVSERPVLCRQSFERALQLDPNFDLTPAEHNHPLWGPEFKNAKNRQ</sequence>
<dbReference type="InterPro" id="IPR011990">
    <property type="entry name" value="TPR-like_helical_dom_sf"/>
</dbReference>
<organism evidence="1 2">
    <name type="scientific">Tahibacter aquaticus</name>
    <dbReference type="NCBI Taxonomy" id="520092"/>
    <lineage>
        <taxon>Bacteria</taxon>
        <taxon>Pseudomonadati</taxon>
        <taxon>Pseudomonadota</taxon>
        <taxon>Gammaproteobacteria</taxon>
        <taxon>Lysobacterales</taxon>
        <taxon>Rhodanobacteraceae</taxon>
        <taxon>Tahibacter</taxon>
    </lineage>
</organism>
<name>A0A4V3DNC1_9GAMM</name>
<dbReference type="SUPFAM" id="SSF48452">
    <property type="entry name" value="TPR-like"/>
    <property type="match status" value="1"/>
</dbReference>
<evidence type="ECO:0000313" key="2">
    <source>
        <dbReference type="Proteomes" id="UP000295293"/>
    </source>
</evidence>
<keyword evidence="2" id="KW-1185">Reference proteome</keyword>
<dbReference type="AlphaFoldDB" id="A0A4V3DNC1"/>
<gene>
    <name evidence="1" type="ORF">DFR29_102528</name>
</gene>
<proteinExistence type="predicted"/>
<dbReference type="NCBIfam" id="NF038027">
    <property type="entry name" value="TssQ_fam"/>
    <property type="match status" value="1"/>
</dbReference>
<evidence type="ECO:0000313" key="1">
    <source>
        <dbReference type="EMBL" id="TDR47866.1"/>
    </source>
</evidence>
<dbReference type="Proteomes" id="UP000295293">
    <property type="component" value="Unassembled WGS sequence"/>
</dbReference>
<evidence type="ECO:0008006" key="3">
    <source>
        <dbReference type="Google" id="ProtNLM"/>
    </source>
</evidence>
<reference evidence="1 2" key="1">
    <citation type="submission" date="2019-03" db="EMBL/GenBank/DDBJ databases">
        <title>Genomic Encyclopedia of Type Strains, Phase IV (KMG-IV): sequencing the most valuable type-strain genomes for metagenomic binning, comparative biology and taxonomic classification.</title>
        <authorList>
            <person name="Goeker M."/>
        </authorList>
    </citation>
    <scope>NUCLEOTIDE SEQUENCE [LARGE SCALE GENOMIC DNA]</scope>
    <source>
        <strain evidence="1 2">DSM 21667</strain>
    </source>
</reference>